<sequence>MNPIAEASQKIIERLSWCTASRDQAGIASDLAEREEISEVYGLGEAGLFDEFFYFLEKLGIMKLFMGLDPNRCKNPSRSTTLMTRAVK</sequence>
<reference evidence="1 2" key="1">
    <citation type="submission" date="2019-05" db="EMBL/GenBank/DDBJ databases">
        <title>The Complete Genome Sequence of the n-alkane-degrading Desulfoglaeba alkanexedens ALDC reveals multiple alkylsuccinate synthase gene clusters.</title>
        <authorList>
            <person name="Callaghan A.V."/>
            <person name="Davidova I.A."/>
            <person name="Duncan K.E."/>
            <person name="Morris B."/>
            <person name="McInerney M.J."/>
        </authorList>
    </citation>
    <scope>NUCLEOTIDE SEQUENCE [LARGE SCALE GENOMIC DNA]</scope>
    <source>
        <strain evidence="1 2">ALDC</strain>
    </source>
</reference>
<accession>A0A4P8L3T8</accession>
<dbReference type="OrthoDB" id="5531195at2"/>
<protein>
    <submittedName>
        <fullName evidence="1">Uncharacterized protein</fullName>
    </submittedName>
</protein>
<evidence type="ECO:0000313" key="2">
    <source>
        <dbReference type="Proteomes" id="UP000298602"/>
    </source>
</evidence>
<dbReference type="Proteomes" id="UP000298602">
    <property type="component" value="Chromosome"/>
</dbReference>
<keyword evidence="2" id="KW-1185">Reference proteome</keyword>
<proteinExistence type="predicted"/>
<organism evidence="1 2">
    <name type="scientific">Desulfoglaeba alkanexedens ALDC</name>
    <dbReference type="NCBI Taxonomy" id="980445"/>
    <lineage>
        <taxon>Bacteria</taxon>
        <taxon>Pseudomonadati</taxon>
        <taxon>Thermodesulfobacteriota</taxon>
        <taxon>Syntrophobacteria</taxon>
        <taxon>Syntrophobacterales</taxon>
        <taxon>Syntrophobacteraceae</taxon>
        <taxon>Desulfoglaeba</taxon>
    </lineage>
</organism>
<gene>
    <name evidence="1" type="ORF">FDQ92_09495</name>
</gene>
<dbReference type="KEGG" id="dax:FDQ92_09495"/>
<name>A0A4P8L3T8_9BACT</name>
<evidence type="ECO:0000313" key="1">
    <source>
        <dbReference type="EMBL" id="QCQ22373.1"/>
    </source>
</evidence>
<dbReference type="RefSeq" id="WP_137424499.1">
    <property type="nucleotide sequence ID" value="NZ_CP040098.1"/>
</dbReference>
<reference evidence="1 2" key="2">
    <citation type="submission" date="2019-05" db="EMBL/GenBank/DDBJ databases">
        <authorList>
            <person name="Suflita J.M."/>
            <person name="Marks C.R."/>
        </authorList>
    </citation>
    <scope>NUCLEOTIDE SEQUENCE [LARGE SCALE GENOMIC DNA]</scope>
    <source>
        <strain evidence="1 2">ALDC</strain>
    </source>
</reference>
<dbReference type="AlphaFoldDB" id="A0A4P8L3T8"/>
<dbReference type="EMBL" id="CP040098">
    <property type="protein sequence ID" value="QCQ22373.1"/>
    <property type="molecule type" value="Genomic_DNA"/>
</dbReference>